<keyword evidence="2" id="KW-0597">Phosphoprotein</keyword>
<evidence type="ECO:0000256" key="3">
    <source>
        <dbReference type="ARBA" id="ARBA00022679"/>
    </source>
</evidence>
<evidence type="ECO:0000256" key="6">
    <source>
        <dbReference type="ARBA" id="ARBA00023268"/>
    </source>
</evidence>
<dbReference type="EMBL" id="PVWJ01000117">
    <property type="protein sequence ID" value="PSB01282.1"/>
    <property type="molecule type" value="Genomic_DNA"/>
</dbReference>
<dbReference type="InterPro" id="IPR016035">
    <property type="entry name" value="Acyl_Trfase/lysoPLipase"/>
</dbReference>
<dbReference type="InterPro" id="IPR014043">
    <property type="entry name" value="Acyl_transferase_dom"/>
</dbReference>
<evidence type="ECO:0000256" key="5">
    <source>
        <dbReference type="ARBA" id="ARBA00023098"/>
    </source>
</evidence>
<reference evidence="8 9" key="2">
    <citation type="submission" date="2018-03" db="EMBL/GenBank/DDBJ databases">
        <title>The ancient ancestry and fast evolution of plastids.</title>
        <authorList>
            <person name="Moore K.R."/>
            <person name="Magnabosco C."/>
            <person name="Momper L."/>
            <person name="Gold D.A."/>
            <person name="Bosak T."/>
            <person name="Fournier G.P."/>
        </authorList>
    </citation>
    <scope>NUCLEOTIDE SEQUENCE [LARGE SCALE GENOMIC DNA]</scope>
    <source>
        <strain evidence="8 9">CCAP 1448/3</strain>
    </source>
</reference>
<dbReference type="InterPro" id="IPR014030">
    <property type="entry name" value="Ketoacyl_synth_N"/>
</dbReference>
<evidence type="ECO:0000256" key="4">
    <source>
        <dbReference type="ARBA" id="ARBA00022832"/>
    </source>
</evidence>
<comment type="caution">
    <text evidence="8">The sequence shown here is derived from an EMBL/GenBank/DDBJ whole genome shotgun (WGS) entry which is preliminary data.</text>
</comment>
<dbReference type="CDD" id="cd00833">
    <property type="entry name" value="PKS"/>
    <property type="match status" value="1"/>
</dbReference>
<dbReference type="InterPro" id="IPR050091">
    <property type="entry name" value="PKS_NRPS_Biosynth_Enz"/>
</dbReference>
<dbReference type="GO" id="GO:0006633">
    <property type="term" value="P:fatty acid biosynthetic process"/>
    <property type="evidence" value="ECO:0007669"/>
    <property type="project" value="TreeGrafter"/>
</dbReference>
<dbReference type="Pfam" id="PF02801">
    <property type="entry name" value="Ketoacyl-synt_C"/>
    <property type="match status" value="1"/>
</dbReference>
<dbReference type="PROSITE" id="PS52004">
    <property type="entry name" value="KS3_2"/>
    <property type="match status" value="1"/>
</dbReference>
<evidence type="ECO:0000256" key="2">
    <source>
        <dbReference type="ARBA" id="ARBA00022553"/>
    </source>
</evidence>
<protein>
    <submittedName>
        <fullName evidence="8">Polyketide synthase</fullName>
    </submittedName>
</protein>
<dbReference type="GO" id="GO:0004312">
    <property type="term" value="F:fatty acid synthase activity"/>
    <property type="evidence" value="ECO:0007669"/>
    <property type="project" value="TreeGrafter"/>
</dbReference>
<organism evidence="8 9">
    <name type="scientific">Merismopedia glauca CCAP 1448/3</name>
    <dbReference type="NCBI Taxonomy" id="1296344"/>
    <lineage>
        <taxon>Bacteria</taxon>
        <taxon>Bacillati</taxon>
        <taxon>Cyanobacteriota</taxon>
        <taxon>Cyanophyceae</taxon>
        <taxon>Synechococcales</taxon>
        <taxon>Merismopediaceae</taxon>
        <taxon>Merismopedia</taxon>
    </lineage>
</organism>
<dbReference type="InterPro" id="IPR014031">
    <property type="entry name" value="Ketoacyl_synth_C"/>
</dbReference>
<keyword evidence="4" id="KW-0276">Fatty acid metabolism</keyword>
<dbReference type="RefSeq" id="WP_106290345.1">
    <property type="nucleotide sequence ID" value="NZ_CAWNTC010000149.1"/>
</dbReference>
<sequence>MNSWDTSDALEPIAIIGMAGRFPGAKNVQEFWQNLCNGVESVSFFTDEELIASGIEPELFNNPNYVKANAVLDDIEMLDAPFFGLTPREAQMMDPQHRLLLECAWNALEHAGYDSQAYEGKIGLYAGSSMSSYLYANLYSNPELLKQVDFDILQQQDPISLGNDRDYLTTRISYKLGLTGPSVSVNTACSTSLVAAHMGCQSLLNYQCDMALAGGVSVQVPQKAGYLYREGGINAPDGHCCAFDARAQGTLFCSGLGLVLLKRLEDALADGDRIYAVMKGSAINNDGKQKISYTAPSVDGQAGVIAEALAMADVPAATISYIEAHGTGTALGDPIEVAAMTQVFRLSTDKKQFCGIGSVKPNIGHLNRAAGVAGLIKLVSALDNKLVPPSINYEQPNPQIDFPNTPFYVNTKLQEWKTEGYPRRAGISSLGFGGTNAHAILEEAPAREPSSASRSHQLLLLSAKTDSALTKMTQNLAEYLKQNRDVNLADVAYTLQVGRRGFDKRRMLVCRDVEDAIAALESVNPQRVLTSQGAPKERNIAFMFSGQGSQYVNMGRELYESEPGFREPLDRCAEILKPLLGLDLRHIFYPSEAERDSASKQLTQTSLTQPALFVIEYALAQLWQSWGIKPQAMIGHSIGEYVAACLAGVFSLEDALALVAARGKMMQELPAGSMLAIPLTEAEIQPLLTPELSLALINGPNRCVISGISSAIEALEQQLAAKGVEGRRLHTSHAFHSAMMEPILDRFIELVKAVDLKAPQIPYISNVTGTWITPQEATDPNYWAKHLRQTVRFSDGLQHLLAEAEQVLLEVGPGRTLTTLALQHPSRKPQQTVLNSVRHPQDNYSDLGFLLTALGKLWLTGVQIDWSSFYQEEQRYRLALPTYPFDYQRYWVEKATPQGLGQIPSAATGQNLIFNYLLQADVEQLKQKLAMVEQMSEEEVKEKMKSLV</sequence>
<dbReference type="InterPro" id="IPR016039">
    <property type="entry name" value="Thiolase-like"/>
</dbReference>
<dbReference type="InterPro" id="IPR001227">
    <property type="entry name" value="Ac_transferase_dom_sf"/>
</dbReference>
<dbReference type="Gene3D" id="3.40.47.10">
    <property type="match status" value="1"/>
</dbReference>
<gene>
    <name evidence="8" type="ORF">C7B64_19115</name>
</gene>
<evidence type="ECO:0000256" key="1">
    <source>
        <dbReference type="ARBA" id="ARBA00022450"/>
    </source>
</evidence>
<dbReference type="SUPFAM" id="SSF53901">
    <property type="entry name" value="Thiolase-like"/>
    <property type="match status" value="1"/>
</dbReference>
<dbReference type="InterPro" id="IPR020841">
    <property type="entry name" value="PKS_Beta-ketoAc_synthase_dom"/>
</dbReference>
<dbReference type="Pfam" id="PF00109">
    <property type="entry name" value="ketoacyl-synt"/>
    <property type="match status" value="1"/>
</dbReference>
<dbReference type="SUPFAM" id="SSF55048">
    <property type="entry name" value="Probable ACP-binding domain of malonyl-CoA ACP transacylase"/>
    <property type="match status" value="1"/>
</dbReference>
<keyword evidence="3" id="KW-0808">Transferase</keyword>
<keyword evidence="1" id="KW-0596">Phosphopantetheine</keyword>
<dbReference type="Pfam" id="PF00698">
    <property type="entry name" value="Acyl_transf_1"/>
    <property type="match status" value="1"/>
</dbReference>
<evidence type="ECO:0000313" key="9">
    <source>
        <dbReference type="Proteomes" id="UP000238762"/>
    </source>
</evidence>
<dbReference type="SMART" id="SM00827">
    <property type="entry name" value="PKS_AT"/>
    <property type="match status" value="1"/>
</dbReference>
<dbReference type="PANTHER" id="PTHR43775:SF51">
    <property type="entry name" value="INACTIVE PHENOLPHTHIOCEROL SYNTHESIS POLYKETIDE SYNTHASE TYPE I PKS1-RELATED"/>
    <property type="match status" value="1"/>
</dbReference>
<dbReference type="Proteomes" id="UP000238762">
    <property type="component" value="Unassembled WGS sequence"/>
</dbReference>
<proteinExistence type="predicted"/>
<dbReference type="SMART" id="SM00825">
    <property type="entry name" value="PKS_KS"/>
    <property type="match status" value="1"/>
</dbReference>
<dbReference type="FunFam" id="3.40.366.10:FF:000002">
    <property type="entry name" value="Probable polyketide synthase 2"/>
    <property type="match status" value="1"/>
</dbReference>
<keyword evidence="6" id="KW-0511">Multifunctional enzyme</keyword>
<reference evidence="8 9" key="1">
    <citation type="submission" date="2018-02" db="EMBL/GenBank/DDBJ databases">
        <authorList>
            <person name="Cohen D.B."/>
            <person name="Kent A.D."/>
        </authorList>
    </citation>
    <scope>NUCLEOTIDE SEQUENCE [LARGE SCALE GENOMIC DNA]</scope>
    <source>
        <strain evidence="8 9">CCAP 1448/3</strain>
    </source>
</reference>
<dbReference type="Gene3D" id="3.30.70.250">
    <property type="entry name" value="Malonyl-CoA ACP transacylase, ACP-binding"/>
    <property type="match status" value="1"/>
</dbReference>
<evidence type="ECO:0000313" key="8">
    <source>
        <dbReference type="EMBL" id="PSB01282.1"/>
    </source>
</evidence>
<keyword evidence="9" id="KW-1185">Reference proteome</keyword>
<dbReference type="OrthoDB" id="499075at2"/>
<keyword evidence="5" id="KW-0443">Lipid metabolism</keyword>
<accession>A0A2T1BZ57</accession>
<name>A0A2T1BZ57_9CYAN</name>
<dbReference type="Gene3D" id="3.40.366.10">
    <property type="entry name" value="Malonyl-Coenzyme A Acyl Carrier Protein, domain 2"/>
    <property type="match status" value="1"/>
</dbReference>
<evidence type="ECO:0000259" key="7">
    <source>
        <dbReference type="PROSITE" id="PS52004"/>
    </source>
</evidence>
<dbReference type="PANTHER" id="PTHR43775">
    <property type="entry name" value="FATTY ACID SYNTHASE"/>
    <property type="match status" value="1"/>
</dbReference>
<dbReference type="SUPFAM" id="SSF52151">
    <property type="entry name" value="FabD/lysophospholipase-like"/>
    <property type="match status" value="1"/>
</dbReference>
<dbReference type="FunFam" id="3.40.47.10:FF:000042">
    <property type="entry name" value="Polyketide synthase Pks13"/>
    <property type="match status" value="1"/>
</dbReference>
<feature type="domain" description="Ketosynthase family 3 (KS3)" evidence="7">
    <location>
        <begin position="10"/>
        <end position="443"/>
    </location>
</feature>
<dbReference type="Gene3D" id="3.30.70.3290">
    <property type="match status" value="1"/>
</dbReference>
<dbReference type="Pfam" id="PF22621">
    <property type="entry name" value="CurL-like_PKS_C"/>
    <property type="match status" value="1"/>
</dbReference>
<dbReference type="InterPro" id="IPR016036">
    <property type="entry name" value="Malonyl_transacylase_ACP-bd"/>
</dbReference>
<dbReference type="AlphaFoldDB" id="A0A2T1BZ57"/>